<dbReference type="eggNOG" id="COG4585">
    <property type="taxonomic scope" value="Bacteria"/>
</dbReference>
<dbReference type="SUPFAM" id="SSF55874">
    <property type="entry name" value="ATPase domain of HSP90 chaperone/DNA topoisomerase II/histidine kinase"/>
    <property type="match status" value="1"/>
</dbReference>
<protein>
    <submittedName>
        <fullName evidence="11">Putative signal transduction histidine kinase</fullName>
    </submittedName>
</protein>
<keyword evidence="6 9" id="KW-1133">Transmembrane helix</keyword>
<evidence type="ECO:0000313" key="12">
    <source>
        <dbReference type="Proteomes" id="UP000006637"/>
    </source>
</evidence>
<evidence type="ECO:0000256" key="3">
    <source>
        <dbReference type="ARBA" id="ARBA00022679"/>
    </source>
</evidence>
<dbReference type="SMART" id="SM00387">
    <property type="entry name" value="HATPase_c"/>
    <property type="match status" value="1"/>
</dbReference>
<accession>Q1ASA5</accession>
<dbReference type="Pfam" id="PF02518">
    <property type="entry name" value="HATPase_c"/>
    <property type="match status" value="1"/>
</dbReference>
<dbReference type="Proteomes" id="UP000006637">
    <property type="component" value="Chromosome"/>
</dbReference>
<sequence>MKSSAFSLRRLRWKLTLSYTLVTVVALLVLELLLASGIIAFLNSDLLPRFVGQQLRDEFAPRLEAPLSRTPPDTARLREELTWFADNSGIRGADAASPETGLGVRVSADEGALFVVDERRRLLVSVPRLEGFPEGRPFEAGRVPGLDPLIDRAFDGEENSGRLSSNTDGRVLTVTPIEGDDGRVNGVLVGTFRMPNLTGPLLITVGASAILLTVPAGVLGMVFGFVTAWGLTRRLQRVVYAARAWSRGDFSVVVRDRSKDELGQLSRELNLMAERLDALVQSRQELATLEARNQFARDLHDSVKQQVFATSLQLAAARALLDDDSGAAGEHLAQAQELVQGAQRELNVLIHEMRPAALKGKGLAAALRDYVKDWSQKAEIPAEFHVRGEREAPLETEQALFRVAQEALSNVARHSGASRAEVDLEYSPRSVTLRVADDGRGFDPAFGTGDGFGLQSMRGRLMRLGGRAEIESAPGEGTRVVGVCPLRDTTGTVTEGKVGQA</sequence>
<dbReference type="InterPro" id="IPR003660">
    <property type="entry name" value="HAMP_dom"/>
</dbReference>
<dbReference type="GO" id="GO:0016020">
    <property type="term" value="C:membrane"/>
    <property type="evidence" value="ECO:0007669"/>
    <property type="project" value="UniProtKB-SubCell"/>
</dbReference>
<evidence type="ECO:0000259" key="10">
    <source>
        <dbReference type="PROSITE" id="PS50885"/>
    </source>
</evidence>
<dbReference type="GO" id="GO:0000155">
    <property type="term" value="F:phosphorelay sensor kinase activity"/>
    <property type="evidence" value="ECO:0007669"/>
    <property type="project" value="InterPro"/>
</dbReference>
<dbReference type="SMART" id="SM00304">
    <property type="entry name" value="HAMP"/>
    <property type="match status" value="1"/>
</dbReference>
<dbReference type="GO" id="GO:0046983">
    <property type="term" value="F:protein dimerization activity"/>
    <property type="evidence" value="ECO:0007669"/>
    <property type="project" value="InterPro"/>
</dbReference>
<evidence type="ECO:0000256" key="8">
    <source>
        <dbReference type="SAM" id="Coils"/>
    </source>
</evidence>
<dbReference type="CDD" id="cd06225">
    <property type="entry name" value="HAMP"/>
    <property type="match status" value="1"/>
</dbReference>
<dbReference type="OrthoDB" id="227596at2"/>
<dbReference type="EMBL" id="CP000386">
    <property type="protein sequence ID" value="ABG05723.1"/>
    <property type="molecule type" value="Genomic_DNA"/>
</dbReference>
<name>Q1ASA5_RUBXD</name>
<dbReference type="InterPro" id="IPR011712">
    <property type="entry name" value="Sig_transdc_His_kin_sub3_dim/P"/>
</dbReference>
<evidence type="ECO:0000313" key="11">
    <source>
        <dbReference type="EMBL" id="ABG05723.1"/>
    </source>
</evidence>
<dbReference type="Pfam" id="PF00672">
    <property type="entry name" value="HAMP"/>
    <property type="match status" value="1"/>
</dbReference>
<gene>
    <name evidence="11" type="ordered locus">Rxyl_2810</name>
</gene>
<evidence type="ECO:0000256" key="6">
    <source>
        <dbReference type="ARBA" id="ARBA00022989"/>
    </source>
</evidence>
<keyword evidence="12" id="KW-1185">Reference proteome</keyword>
<dbReference type="PANTHER" id="PTHR24421">
    <property type="entry name" value="NITRATE/NITRITE SENSOR PROTEIN NARX-RELATED"/>
    <property type="match status" value="1"/>
</dbReference>
<dbReference type="RefSeq" id="WP_011565732.1">
    <property type="nucleotide sequence ID" value="NC_008148.1"/>
</dbReference>
<evidence type="ECO:0000256" key="1">
    <source>
        <dbReference type="ARBA" id="ARBA00004370"/>
    </source>
</evidence>
<reference evidence="11 12" key="1">
    <citation type="submission" date="2006-06" db="EMBL/GenBank/DDBJ databases">
        <title>Complete sequence of Rubrobacter xylanophilus DSM 9941.</title>
        <authorList>
            <consortium name="US DOE Joint Genome Institute"/>
            <person name="Copeland A."/>
            <person name="Lucas S."/>
            <person name="Lapidus A."/>
            <person name="Barry K."/>
            <person name="Detter J.C."/>
            <person name="Glavina del Rio T."/>
            <person name="Hammon N."/>
            <person name="Israni S."/>
            <person name="Dalin E."/>
            <person name="Tice H."/>
            <person name="Pitluck S."/>
            <person name="Munk A.C."/>
            <person name="Brettin T."/>
            <person name="Bruce D."/>
            <person name="Han C."/>
            <person name="Tapia R."/>
            <person name="Gilna P."/>
            <person name="Schmutz J."/>
            <person name="Larimer F."/>
            <person name="Land M."/>
            <person name="Hauser L."/>
            <person name="Kyrpides N."/>
            <person name="Lykidis A."/>
            <person name="da Costa M.S."/>
            <person name="Rainey F.A."/>
            <person name="Empadinhas N."/>
            <person name="Jolivet E."/>
            <person name="Battista J.R."/>
            <person name="Richardson P."/>
        </authorList>
    </citation>
    <scope>NUCLEOTIDE SEQUENCE [LARGE SCALE GENOMIC DNA]</scope>
    <source>
        <strain evidence="12">DSM 9941 / NBRC 16129 / PRD-1</strain>
    </source>
</reference>
<comment type="subcellular location">
    <subcellularLocation>
        <location evidence="1">Membrane</location>
    </subcellularLocation>
</comment>
<dbReference type="HOGENOM" id="CLU_498536_0_0_11"/>
<dbReference type="InterPro" id="IPR003594">
    <property type="entry name" value="HATPase_dom"/>
</dbReference>
<evidence type="ECO:0000256" key="9">
    <source>
        <dbReference type="SAM" id="Phobius"/>
    </source>
</evidence>
<evidence type="ECO:0000256" key="2">
    <source>
        <dbReference type="ARBA" id="ARBA00022553"/>
    </source>
</evidence>
<feature type="domain" description="HAMP" evidence="10">
    <location>
        <begin position="229"/>
        <end position="281"/>
    </location>
</feature>
<keyword evidence="2" id="KW-0597">Phosphoprotein</keyword>
<evidence type="ECO:0000256" key="7">
    <source>
        <dbReference type="ARBA" id="ARBA00023012"/>
    </source>
</evidence>
<feature type="transmembrane region" description="Helical" evidence="9">
    <location>
        <begin position="201"/>
        <end position="231"/>
    </location>
</feature>
<feature type="coiled-coil region" evidence="8">
    <location>
        <begin position="255"/>
        <end position="306"/>
    </location>
</feature>
<dbReference type="CDD" id="cd16917">
    <property type="entry name" value="HATPase_UhpB-NarQ-NarX-like"/>
    <property type="match status" value="1"/>
</dbReference>
<dbReference type="Gene3D" id="6.10.340.10">
    <property type="match status" value="1"/>
</dbReference>
<dbReference type="InterPro" id="IPR036890">
    <property type="entry name" value="HATPase_C_sf"/>
</dbReference>
<proteinExistence type="predicted"/>
<keyword evidence="9" id="KW-0472">Membrane</keyword>
<dbReference type="PhylomeDB" id="Q1ASA5"/>
<keyword evidence="4 9" id="KW-0812">Transmembrane</keyword>
<evidence type="ECO:0000256" key="4">
    <source>
        <dbReference type="ARBA" id="ARBA00022692"/>
    </source>
</evidence>
<dbReference type="AlphaFoldDB" id="Q1ASA5"/>
<dbReference type="Pfam" id="PF07730">
    <property type="entry name" value="HisKA_3"/>
    <property type="match status" value="1"/>
</dbReference>
<dbReference type="STRING" id="266117.Rxyl_2810"/>
<dbReference type="Gene3D" id="3.30.565.10">
    <property type="entry name" value="Histidine kinase-like ATPase, C-terminal domain"/>
    <property type="match status" value="1"/>
</dbReference>
<keyword evidence="3" id="KW-0808">Transferase</keyword>
<dbReference type="SUPFAM" id="SSF158472">
    <property type="entry name" value="HAMP domain-like"/>
    <property type="match status" value="1"/>
</dbReference>
<keyword evidence="5 11" id="KW-0418">Kinase</keyword>
<feature type="transmembrane region" description="Helical" evidence="9">
    <location>
        <begin position="21"/>
        <end position="42"/>
    </location>
</feature>
<keyword evidence="7" id="KW-0902">Two-component regulatory system</keyword>
<dbReference type="InterPro" id="IPR050482">
    <property type="entry name" value="Sensor_HK_TwoCompSys"/>
</dbReference>
<dbReference type="Gene3D" id="1.20.5.1930">
    <property type="match status" value="1"/>
</dbReference>
<dbReference type="KEGG" id="rxy:Rxyl_2810"/>
<keyword evidence="8" id="KW-0175">Coiled coil</keyword>
<dbReference type="PROSITE" id="PS50885">
    <property type="entry name" value="HAMP"/>
    <property type="match status" value="1"/>
</dbReference>
<evidence type="ECO:0000256" key="5">
    <source>
        <dbReference type="ARBA" id="ARBA00022777"/>
    </source>
</evidence>
<dbReference type="eggNOG" id="COG3850">
    <property type="taxonomic scope" value="Bacteria"/>
</dbReference>
<organism evidence="11 12">
    <name type="scientific">Rubrobacter xylanophilus (strain DSM 9941 / JCM 11954 / NBRC 16129 / PRD-1)</name>
    <dbReference type="NCBI Taxonomy" id="266117"/>
    <lineage>
        <taxon>Bacteria</taxon>
        <taxon>Bacillati</taxon>
        <taxon>Actinomycetota</taxon>
        <taxon>Rubrobacteria</taxon>
        <taxon>Rubrobacterales</taxon>
        <taxon>Rubrobacteraceae</taxon>
        <taxon>Rubrobacter</taxon>
    </lineage>
</organism>